<keyword evidence="7" id="KW-1185">Reference proteome</keyword>
<reference evidence="7" key="1">
    <citation type="submission" date="2018-09" db="EMBL/GenBank/DDBJ databases">
        <title>Complete genome sequence of thermophilic cyanobacteria strain Thermosynechococcus elongatus PKUAC-SCTE542.</title>
        <authorList>
            <person name="Liang Y."/>
            <person name="Tang J."/>
            <person name="Daroch M."/>
        </authorList>
    </citation>
    <scope>NUCLEOTIDE SEQUENCE [LARGE SCALE GENOMIC DNA]</scope>
    <source>
        <strain evidence="7">E542</strain>
    </source>
</reference>
<evidence type="ECO:0000256" key="1">
    <source>
        <dbReference type="ARBA" id="ARBA00022723"/>
    </source>
</evidence>
<evidence type="ECO:0000256" key="3">
    <source>
        <dbReference type="ARBA" id="ARBA00023004"/>
    </source>
</evidence>
<comment type="similarity">
    <text evidence="4">Belongs to the cyclic nucleotide phosphodiesterase class-III family.</text>
</comment>
<feature type="domain" description="Calcineurin-like phosphoesterase" evidence="5">
    <location>
        <begin position="4"/>
        <end position="220"/>
    </location>
</feature>
<evidence type="ECO:0000313" key="7">
    <source>
        <dbReference type="Proteomes" id="UP000261812"/>
    </source>
</evidence>
<protein>
    <submittedName>
        <fullName evidence="6">Metallophosphoesterase</fullName>
    </submittedName>
</protein>
<evidence type="ECO:0000256" key="4">
    <source>
        <dbReference type="ARBA" id="ARBA00025742"/>
    </source>
</evidence>
<sequence>MAVRLGIISDPHIALPETIPTDYSPIFLYEVSIPAFEAAVAHLLDLGIDALLIPGDLTRDGEVLNHRWLSTYLQTLPVPCYVIPGNHDVPLPLGDNNRIGWADFPQWYAHAGYGKGAKHYYQTLLADNLQLIALNSNQFSPTGQQVGAVDQGQLAWLAALLAEPFAGLRLVMIHHNVLEHWPQQSQSPMGQRYLLENRAELLNLLRSAGVALVLTGHLHVQDIAYEQGLFDLTTGSLVSYPHPYRRLILQEHPQGSWQVDVQSYHIQSLKAYPTLSDLSREWMLQRGAGFMVRFLTLPPFNLPETEAKPLAQTLSFLWPEIAKGDTQVTLPDLPASLAAYFAQFNHRPPTEYPHLGDNNTAFVI</sequence>
<dbReference type="RefSeq" id="WP_181495205.1">
    <property type="nucleotide sequence ID" value="NZ_CP032152.1"/>
</dbReference>
<dbReference type="Gene3D" id="3.60.21.10">
    <property type="match status" value="1"/>
</dbReference>
<organism evidence="6 7">
    <name type="scientific">Thermosynechococcus sichuanensis E542</name>
    <dbReference type="NCBI Taxonomy" id="2016101"/>
    <lineage>
        <taxon>Bacteria</taxon>
        <taxon>Bacillati</taxon>
        <taxon>Cyanobacteriota</taxon>
        <taxon>Cyanophyceae</taxon>
        <taxon>Acaryochloridales</taxon>
        <taxon>Thermosynechococcaceae</taxon>
        <taxon>Thermosynechococcus</taxon>
        <taxon>Thermosynechococcus sichuanensis</taxon>
    </lineage>
</organism>
<evidence type="ECO:0000256" key="2">
    <source>
        <dbReference type="ARBA" id="ARBA00022801"/>
    </source>
</evidence>
<dbReference type="InterPro" id="IPR029052">
    <property type="entry name" value="Metallo-depent_PP-like"/>
</dbReference>
<dbReference type="SUPFAM" id="SSF56300">
    <property type="entry name" value="Metallo-dependent phosphatases"/>
    <property type="match status" value="1"/>
</dbReference>
<gene>
    <name evidence="6" type="ORF">D3A95_12025</name>
</gene>
<dbReference type="GO" id="GO:0016787">
    <property type="term" value="F:hydrolase activity"/>
    <property type="evidence" value="ECO:0007669"/>
    <property type="project" value="UniProtKB-KW"/>
</dbReference>
<evidence type="ECO:0000313" key="6">
    <source>
        <dbReference type="EMBL" id="AXY68527.1"/>
    </source>
</evidence>
<dbReference type="InterPro" id="IPR011239">
    <property type="entry name" value="Pesterase_cyn"/>
</dbReference>
<keyword evidence="2" id="KW-0378">Hydrolase</keyword>
<dbReference type="EMBL" id="CP032152">
    <property type="protein sequence ID" value="AXY68527.1"/>
    <property type="molecule type" value="Genomic_DNA"/>
</dbReference>
<dbReference type="AlphaFoldDB" id="A0A3B7MD32"/>
<dbReference type="InterPro" id="IPR050884">
    <property type="entry name" value="CNP_phosphodiesterase-III"/>
</dbReference>
<dbReference type="PANTHER" id="PTHR42988:SF2">
    <property type="entry name" value="CYCLIC NUCLEOTIDE PHOSPHODIESTERASE CBUA0032-RELATED"/>
    <property type="match status" value="1"/>
</dbReference>
<keyword evidence="3" id="KW-0408">Iron</keyword>
<dbReference type="InterPro" id="IPR004843">
    <property type="entry name" value="Calcineurin-like_PHP"/>
</dbReference>
<dbReference type="GO" id="GO:0046872">
    <property type="term" value="F:metal ion binding"/>
    <property type="evidence" value="ECO:0007669"/>
    <property type="project" value="UniProtKB-KW"/>
</dbReference>
<dbReference type="KEGG" id="tsq:D3A95_12025"/>
<keyword evidence="1" id="KW-0479">Metal-binding</keyword>
<proteinExistence type="inferred from homology"/>
<name>A0A3B7MD32_9CYAN</name>
<dbReference type="PANTHER" id="PTHR42988">
    <property type="entry name" value="PHOSPHOHYDROLASE"/>
    <property type="match status" value="1"/>
</dbReference>
<evidence type="ECO:0000259" key="5">
    <source>
        <dbReference type="Pfam" id="PF00149"/>
    </source>
</evidence>
<dbReference type="Proteomes" id="UP000261812">
    <property type="component" value="Chromosome"/>
</dbReference>
<dbReference type="Pfam" id="PF00149">
    <property type="entry name" value="Metallophos"/>
    <property type="match status" value="1"/>
</dbReference>
<accession>A0A3B7MD32</accession>
<dbReference type="PIRSF" id="PIRSF035427">
    <property type="entry name" value="All2852"/>
    <property type="match status" value="1"/>
</dbReference>